<dbReference type="EMBL" id="SHNO01000001">
    <property type="protein sequence ID" value="MCX2975739.1"/>
    <property type="molecule type" value="Genomic_DNA"/>
</dbReference>
<sequence>MDSGSQEMRRLAYLDALGVDTYVSREQLPGAAPTRRLAIVPPAHPVQPAGRPESTAQPATPPMPRLNADQAARSSQPDSGVGVTAVTPAASVDVPRFSLAAIEAGNWLWVEELAGMPLTTEQVQLVKSMAGALGHAEGAVESAPGQPQVQQFDWPMHSNQQLDQGEASARAAVAGFIGRKLDESGCRGLVMLGGGSAQRLPDLGFRTVKIESSAELLQRPDLKPAAWRALLTLVSAA</sequence>
<name>A0ABT3T0T8_9GAMM</name>
<dbReference type="RefSeq" id="WP_279247506.1">
    <property type="nucleotide sequence ID" value="NZ_SHNO01000001.1"/>
</dbReference>
<comment type="caution">
    <text evidence="2">The sequence shown here is derived from an EMBL/GenBank/DDBJ whole genome shotgun (WGS) entry which is preliminary data.</text>
</comment>
<organism evidence="2 3">
    <name type="scientific">Candidatus Marimicrobium litorale</name>
    <dbReference type="NCBI Taxonomy" id="2518991"/>
    <lineage>
        <taxon>Bacteria</taxon>
        <taxon>Pseudomonadati</taxon>
        <taxon>Pseudomonadota</taxon>
        <taxon>Gammaproteobacteria</taxon>
        <taxon>Cellvibrionales</taxon>
        <taxon>Halieaceae</taxon>
        <taxon>Marimicrobium</taxon>
    </lineage>
</organism>
<accession>A0ABT3T0T8</accession>
<evidence type="ECO:0000313" key="2">
    <source>
        <dbReference type="EMBL" id="MCX2975739.1"/>
    </source>
</evidence>
<reference evidence="2" key="1">
    <citation type="submission" date="2019-02" db="EMBL/GenBank/DDBJ databases">
        <authorList>
            <person name="Li S.-H."/>
        </authorList>
    </citation>
    <scope>NUCLEOTIDE SEQUENCE</scope>
    <source>
        <strain evidence="2">IMCC11814</strain>
    </source>
</reference>
<evidence type="ECO:0000313" key="3">
    <source>
        <dbReference type="Proteomes" id="UP001143304"/>
    </source>
</evidence>
<gene>
    <name evidence="2" type="ORF">EYC82_00030</name>
</gene>
<feature type="region of interest" description="Disordered" evidence="1">
    <location>
        <begin position="31"/>
        <end position="82"/>
    </location>
</feature>
<protein>
    <submittedName>
        <fullName evidence="2">Uncharacterized protein</fullName>
    </submittedName>
</protein>
<evidence type="ECO:0000256" key="1">
    <source>
        <dbReference type="SAM" id="MobiDB-lite"/>
    </source>
</evidence>
<dbReference type="Proteomes" id="UP001143304">
    <property type="component" value="Unassembled WGS sequence"/>
</dbReference>
<proteinExistence type="predicted"/>
<keyword evidence="3" id="KW-1185">Reference proteome</keyword>